<feature type="transmembrane region" description="Helical" evidence="5">
    <location>
        <begin position="430"/>
        <end position="449"/>
    </location>
</feature>
<sequence>MQECKLNAVSRIVALAVFVLAPLPLGSTDQIWICVWCALMAASLVTADLDGMVRDDVWLLAPLFATLAMVAAIVVAQEWRDPPFWPGNPVWQTASKWLGAASSSRVSNTVNGPWLAAGYPLLLAMVLVRAYMISTDASSARRLLLLLAWVGCAYAVYGILAEFGDPNGLLSRSKEAYLGFTTGTFVNRNTAAIFWGSSAILFLVPLLRFAHRRDRPDAPPSPRLSDRITFNSSSPVALGIGFAICLIATAMTGSRAGLLLSICAFLFAGALYVAPLSLGNLRRWALVGGTAVAALLTFQLVGGSVAERIGTYGLVDEQRLGAYQRSIAIIRDYPLLGVGWGNFETTFPAYRTAELGSLGVWDRAHSTPLELAVELGLPAASLIVLCWLWYIYLLLRSSLRRKRDRYIPIVGVSVAALGLIHSCIDFSLQIPGFGVFFAAVAGCGLAQSLPSELRKDRGKFE</sequence>
<dbReference type="AlphaFoldDB" id="A0AAI8MI21"/>
<dbReference type="EMBL" id="AP012279">
    <property type="protein sequence ID" value="BAL78854.1"/>
    <property type="molecule type" value="Genomic_DNA"/>
</dbReference>
<evidence type="ECO:0000259" key="6">
    <source>
        <dbReference type="Pfam" id="PF04932"/>
    </source>
</evidence>
<proteinExistence type="predicted"/>
<gene>
    <name evidence="7" type="ORF">S23_56620</name>
</gene>
<dbReference type="PANTHER" id="PTHR37422">
    <property type="entry name" value="TEICHURONIC ACID BIOSYNTHESIS PROTEIN TUAE"/>
    <property type="match status" value="1"/>
</dbReference>
<evidence type="ECO:0000313" key="8">
    <source>
        <dbReference type="Proteomes" id="UP000007886"/>
    </source>
</evidence>
<protein>
    <recommendedName>
        <fullName evidence="6">O-antigen ligase-related domain-containing protein</fullName>
    </recommendedName>
</protein>
<feature type="transmembrane region" description="Helical" evidence="5">
    <location>
        <begin position="230"/>
        <end position="250"/>
    </location>
</feature>
<feature type="domain" description="O-antigen ligase-related" evidence="6">
    <location>
        <begin position="241"/>
        <end position="383"/>
    </location>
</feature>
<feature type="transmembrane region" description="Helical" evidence="5">
    <location>
        <begin position="375"/>
        <end position="394"/>
    </location>
</feature>
<name>A0AAI8MI21_9BRAD</name>
<feature type="transmembrane region" description="Helical" evidence="5">
    <location>
        <begin position="112"/>
        <end position="131"/>
    </location>
</feature>
<dbReference type="KEGG" id="brs:S23_56620"/>
<feature type="transmembrane region" description="Helical" evidence="5">
    <location>
        <begin position="57"/>
        <end position="76"/>
    </location>
</feature>
<feature type="transmembrane region" description="Helical" evidence="5">
    <location>
        <begin position="286"/>
        <end position="306"/>
    </location>
</feature>
<evidence type="ECO:0000256" key="1">
    <source>
        <dbReference type="ARBA" id="ARBA00004141"/>
    </source>
</evidence>
<evidence type="ECO:0000256" key="5">
    <source>
        <dbReference type="SAM" id="Phobius"/>
    </source>
</evidence>
<dbReference type="GO" id="GO:0016020">
    <property type="term" value="C:membrane"/>
    <property type="evidence" value="ECO:0007669"/>
    <property type="project" value="UniProtKB-SubCell"/>
</dbReference>
<evidence type="ECO:0000256" key="3">
    <source>
        <dbReference type="ARBA" id="ARBA00022989"/>
    </source>
</evidence>
<feature type="transmembrane region" description="Helical" evidence="5">
    <location>
        <begin position="143"/>
        <end position="160"/>
    </location>
</feature>
<dbReference type="PANTHER" id="PTHR37422:SF23">
    <property type="entry name" value="TEICHURONIC ACID BIOSYNTHESIS PROTEIN TUAE"/>
    <property type="match status" value="1"/>
</dbReference>
<evidence type="ECO:0000313" key="7">
    <source>
        <dbReference type="EMBL" id="BAL78854.1"/>
    </source>
</evidence>
<keyword evidence="4 5" id="KW-0472">Membrane</keyword>
<dbReference type="Proteomes" id="UP000007886">
    <property type="component" value="Chromosome"/>
</dbReference>
<keyword evidence="2 5" id="KW-0812">Transmembrane</keyword>
<feature type="transmembrane region" description="Helical" evidence="5">
    <location>
        <begin position="256"/>
        <end position="274"/>
    </location>
</feature>
<dbReference type="InterPro" id="IPR051533">
    <property type="entry name" value="WaaL-like"/>
</dbReference>
<keyword evidence="8" id="KW-1185">Reference proteome</keyword>
<feature type="transmembrane region" description="Helical" evidence="5">
    <location>
        <begin position="406"/>
        <end position="424"/>
    </location>
</feature>
<feature type="transmembrane region" description="Helical" evidence="5">
    <location>
        <begin position="192"/>
        <end position="210"/>
    </location>
</feature>
<keyword evidence="3 5" id="KW-1133">Transmembrane helix</keyword>
<organism evidence="7 8">
    <name type="scientific">Bradyrhizobium cosmicum</name>
    <dbReference type="NCBI Taxonomy" id="1404864"/>
    <lineage>
        <taxon>Bacteria</taxon>
        <taxon>Pseudomonadati</taxon>
        <taxon>Pseudomonadota</taxon>
        <taxon>Alphaproteobacteria</taxon>
        <taxon>Hyphomicrobiales</taxon>
        <taxon>Nitrobacteraceae</taxon>
        <taxon>Bradyrhizobium</taxon>
    </lineage>
</organism>
<dbReference type="InterPro" id="IPR007016">
    <property type="entry name" value="O-antigen_ligase-rel_domated"/>
</dbReference>
<evidence type="ECO:0000256" key="4">
    <source>
        <dbReference type="ARBA" id="ARBA00023136"/>
    </source>
</evidence>
<accession>A0AAI8MI21</accession>
<comment type="subcellular location">
    <subcellularLocation>
        <location evidence="1">Membrane</location>
        <topology evidence="1">Multi-pass membrane protein</topology>
    </subcellularLocation>
</comment>
<feature type="transmembrane region" description="Helical" evidence="5">
    <location>
        <begin position="7"/>
        <end position="24"/>
    </location>
</feature>
<dbReference type="Pfam" id="PF04932">
    <property type="entry name" value="Wzy_C"/>
    <property type="match status" value="1"/>
</dbReference>
<feature type="transmembrane region" description="Helical" evidence="5">
    <location>
        <begin position="30"/>
        <end position="50"/>
    </location>
</feature>
<reference evidence="7 8" key="1">
    <citation type="journal article" date="2012" name="Microbes Environ.">
        <title>Complete genome sequence of Bradyrhizobium sp. S23321: insights into symbiosis evolution in soil oligotrophs.</title>
        <authorList>
            <person name="Okubo T."/>
            <person name="Tsukui T."/>
            <person name="Maita H."/>
            <person name="Okamoto S."/>
            <person name="Oshima K."/>
            <person name="Fujisawa T."/>
            <person name="Saito A."/>
            <person name="Futamata H."/>
            <person name="Hattori R."/>
            <person name="Shimomura Y."/>
            <person name="Haruta S."/>
            <person name="Morimoto S."/>
            <person name="Wang Y."/>
            <person name="Sakai Y."/>
            <person name="Hattori M."/>
            <person name="Aizawa S."/>
            <person name="Nagashima K.V.P."/>
            <person name="Masuda S."/>
            <person name="Hattori T."/>
            <person name="Yamashita A."/>
            <person name="Bao Z."/>
            <person name="Hayatsu M."/>
            <person name="Kajiya-Kanegae H."/>
            <person name="Yoshinaga I."/>
            <person name="Sakamoto K."/>
            <person name="Toyota K."/>
            <person name="Nakao M."/>
            <person name="Kohara M."/>
            <person name="Anda M."/>
            <person name="Niwa R."/>
            <person name="Jung-Hwan P."/>
            <person name="Sameshima-Saito R."/>
            <person name="Tokuda S."/>
            <person name="Yamamoto S."/>
            <person name="Yamamoto S."/>
            <person name="Yokoyama T."/>
            <person name="Akutsu T."/>
            <person name="Nakamura Y."/>
            <person name="Nakahira-Yanaka Y."/>
            <person name="Takada Hoshino Y."/>
            <person name="Hirakawa H."/>
            <person name="Mitsui H."/>
            <person name="Terasawa K."/>
            <person name="Itakura M."/>
            <person name="Sato S."/>
            <person name="Ikeda-Ohtsubo W."/>
            <person name="Sakakura N."/>
            <person name="Kaminuma E."/>
            <person name="Minamisawa K."/>
        </authorList>
    </citation>
    <scope>NUCLEOTIDE SEQUENCE [LARGE SCALE GENOMIC DNA]</scope>
    <source>
        <strain evidence="7 8">S23321</strain>
    </source>
</reference>
<evidence type="ECO:0000256" key="2">
    <source>
        <dbReference type="ARBA" id="ARBA00022692"/>
    </source>
</evidence>